<protein>
    <submittedName>
        <fullName evidence="1">HV64D protein</fullName>
    </submittedName>
</protein>
<dbReference type="InterPro" id="IPR050199">
    <property type="entry name" value="IgHV"/>
</dbReference>
<proteinExistence type="predicted"/>
<evidence type="ECO:0000313" key="2">
    <source>
        <dbReference type="Proteomes" id="UP000541332"/>
    </source>
</evidence>
<dbReference type="OrthoDB" id="8865476at2759"/>
<dbReference type="EMBL" id="VWYH01008442">
    <property type="protein sequence ID" value="NXW92109.1"/>
    <property type="molecule type" value="Genomic_DNA"/>
</dbReference>
<dbReference type="PANTHER" id="PTHR23266">
    <property type="entry name" value="IMMUNOGLOBULIN HEAVY CHAIN"/>
    <property type="match status" value="1"/>
</dbReference>
<dbReference type="Proteomes" id="UP000541332">
    <property type="component" value="Unassembled WGS sequence"/>
</dbReference>
<organism evidence="1 2">
    <name type="scientific">Pampusana beccarii</name>
    <name type="common">Western bronze ground-dove</name>
    <dbReference type="NCBI Taxonomy" id="2953425"/>
    <lineage>
        <taxon>Eukaryota</taxon>
        <taxon>Metazoa</taxon>
        <taxon>Chordata</taxon>
        <taxon>Craniata</taxon>
        <taxon>Vertebrata</taxon>
        <taxon>Euteleostomi</taxon>
        <taxon>Archelosauria</taxon>
        <taxon>Archosauria</taxon>
        <taxon>Dinosauria</taxon>
        <taxon>Saurischia</taxon>
        <taxon>Theropoda</taxon>
        <taxon>Coelurosauria</taxon>
        <taxon>Aves</taxon>
        <taxon>Neognathae</taxon>
        <taxon>Neoaves</taxon>
        <taxon>Columbimorphae</taxon>
        <taxon>Columbiformes</taxon>
        <taxon>Columbidae</taxon>
        <taxon>Pampusana</taxon>
    </lineage>
</organism>
<dbReference type="InterPro" id="IPR036179">
    <property type="entry name" value="Ig-like_dom_sf"/>
</dbReference>
<evidence type="ECO:0000313" key="1">
    <source>
        <dbReference type="EMBL" id="NXW92109.1"/>
    </source>
</evidence>
<reference evidence="1 2" key="1">
    <citation type="submission" date="2020-02" db="EMBL/GenBank/DDBJ databases">
        <title>Bird 10,000 Genomes (B10K) Project - Family phase.</title>
        <authorList>
            <person name="Zhang G."/>
        </authorList>
    </citation>
    <scope>NUCLEOTIDE SEQUENCE [LARGE SCALE GENOMIC DNA]</scope>
    <source>
        <strain evidence="1">B10K-DU-006-06</strain>
    </source>
</reference>
<feature type="non-terminal residue" evidence="1">
    <location>
        <position position="69"/>
    </location>
</feature>
<accession>A0A7L4G074</accession>
<sequence length="69" mass="7009">AVELAESGGGLKTPGGSLRLVCKGSGFTFSSYSMEWVRQAPNGGLEWVAGISNDGAGTRYGSAVQGRAT</sequence>
<feature type="non-terminal residue" evidence="1">
    <location>
        <position position="1"/>
    </location>
</feature>
<keyword evidence="2" id="KW-1185">Reference proteome</keyword>
<name>A0A7L4G074_9COLU</name>
<dbReference type="InterPro" id="IPR013783">
    <property type="entry name" value="Ig-like_fold"/>
</dbReference>
<comment type="caution">
    <text evidence="1">The sequence shown here is derived from an EMBL/GenBank/DDBJ whole genome shotgun (WGS) entry which is preliminary data.</text>
</comment>
<gene>
    <name evidence="1" type="primary">Ighv364d</name>
    <name evidence="1" type="ORF">ALOBEC_R15278</name>
</gene>
<dbReference type="Gene3D" id="2.60.40.10">
    <property type="entry name" value="Immunoglobulins"/>
    <property type="match status" value="1"/>
</dbReference>
<dbReference type="SUPFAM" id="SSF48726">
    <property type="entry name" value="Immunoglobulin"/>
    <property type="match status" value="1"/>
</dbReference>
<dbReference type="AlphaFoldDB" id="A0A7L4G074"/>